<feature type="repeat" description="WD" evidence="7">
    <location>
        <begin position="137"/>
        <end position="170"/>
    </location>
</feature>
<evidence type="ECO:0000256" key="2">
    <source>
        <dbReference type="ARBA" id="ARBA00022574"/>
    </source>
</evidence>
<evidence type="ECO:0000256" key="7">
    <source>
        <dbReference type="PROSITE-ProRule" id="PRU00221"/>
    </source>
</evidence>
<evidence type="ECO:0000256" key="1">
    <source>
        <dbReference type="ARBA" id="ARBA00006445"/>
    </source>
</evidence>
<dbReference type="Pfam" id="PF24807">
    <property type="entry name" value="WD40_CDC20-Fz"/>
    <property type="match status" value="1"/>
</dbReference>
<dbReference type="Gene3D" id="2.130.10.10">
    <property type="entry name" value="YVTN repeat-like/Quinoprotein amine dehydrogenase"/>
    <property type="match status" value="1"/>
</dbReference>
<dbReference type="PROSITE" id="PS00678">
    <property type="entry name" value="WD_REPEATS_1"/>
    <property type="match status" value="1"/>
</dbReference>
<evidence type="ECO:0000256" key="6">
    <source>
        <dbReference type="ARBA" id="ARBA00023306"/>
    </source>
</evidence>
<keyword evidence="4" id="KW-0677">Repeat</keyword>
<dbReference type="InterPro" id="IPR015943">
    <property type="entry name" value="WD40/YVTN_repeat-like_dom_sf"/>
</dbReference>
<evidence type="ECO:0000256" key="4">
    <source>
        <dbReference type="ARBA" id="ARBA00022737"/>
    </source>
</evidence>
<dbReference type="InterPro" id="IPR056150">
    <property type="entry name" value="WD40_CDC20-Fz"/>
</dbReference>
<protein>
    <submittedName>
        <fullName evidence="10">Cell division cycle 20, cofactor of APC complex</fullName>
    </submittedName>
</protein>
<dbReference type="PROSITE" id="PS50082">
    <property type="entry name" value="WD_REPEATS_2"/>
    <property type="match status" value="2"/>
</dbReference>
<dbReference type="SUPFAM" id="SSF50998">
    <property type="entry name" value="Quinoprotein alcohol dehydrogenase-like"/>
    <property type="match status" value="1"/>
</dbReference>
<evidence type="ECO:0000259" key="9">
    <source>
        <dbReference type="Pfam" id="PF24807"/>
    </source>
</evidence>
<dbReference type="InterPro" id="IPR033010">
    <property type="entry name" value="Cdc20/Fizzy"/>
</dbReference>
<reference evidence="10" key="2">
    <citation type="journal article" date="2012" name="Nat. Commun.">
        <title>Draft genome sequence and genetic transformation of the oleaginous alga Nannochloropis gaditana.</title>
        <authorList>
            <person name="Radakovits R."/>
            <person name="Jinkerson R.E."/>
            <person name="Fuerstenberg S.I."/>
            <person name="Tae H."/>
            <person name="Settlage R.E."/>
            <person name="Boore J.L."/>
            <person name="Posewitz M.C."/>
        </authorList>
    </citation>
    <scope>NUCLEOTIDE SEQUENCE</scope>
    <source>
        <strain evidence="10">CCMP526</strain>
    </source>
</reference>
<feature type="repeat" description="WD" evidence="7">
    <location>
        <begin position="1"/>
        <end position="33"/>
    </location>
</feature>
<dbReference type="GO" id="GO:1990757">
    <property type="term" value="F:ubiquitin ligase activator activity"/>
    <property type="evidence" value="ECO:0007669"/>
    <property type="project" value="TreeGrafter"/>
</dbReference>
<dbReference type="PROSITE" id="PS50294">
    <property type="entry name" value="WD_REPEATS_REGION"/>
    <property type="match status" value="2"/>
</dbReference>
<evidence type="ECO:0000256" key="3">
    <source>
        <dbReference type="ARBA" id="ARBA00022618"/>
    </source>
</evidence>
<dbReference type="PANTHER" id="PTHR19918">
    <property type="entry name" value="CELL DIVISION CYCLE 20 CDC20 FIZZY -RELATED"/>
    <property type="match status" value="1"/>
</dbReference>
<accession>I2CPS9</accession>
<dbReference type="GO" id="GO:0031145">
    <property type="term" value="P:anaphase-promoting complex-dependent catabolic process"/>
    <property type="evidence" value="ECO:0007669"/>
    <property type="project" value="TreeGrafter"/>
</dbReference>
<keyword evidence="2 7" id="KW-0853">WD repeat</keyword>
<organism evidence="10">
    <name type="scientific">Nannochloropsis gaditana (strain CCMP526)</name>
    <name type="common">Green microalga</name>
    <name type="synonym">Microchloropsis gaditana</name>
    <dbReference type="NCBI Taxonomy" id="1093141"/>
    <lineage>
        <taxon>Eukaryota</taxon>
        <taxon>Sar</taxon>
        <taxon>Stramenopiles</taxon>
        <taxon>Ochrophyta</taxon>
        <taxon>Eustigmatophyceae</taxon>
        <taxon>Eustigmatales</taxon>
        <taxon>Monodopsidaceae</taxon>
        <taxon>Nannochloropsis</taxon>
    </lineage>
</organism>
<keyword evidence="5" id="KW-0498">Mitosis</keyword>
<reference evidence="10" key="1">
    <citation type="journal article" date="2012" name="Bioengineered">
        <title>Additional insights into the genome of the oleaginous model alga Nannochloropsis gaditana.</title>
        <authorList>
            <person name="Jinkerson R.E."/>
            <person name="Radakovits R."/>
            <person name="Posewitz M.C."/>
        </authorList>
    </citation>
    <scope>NUCLEOTIDE SEQUENCE</scope>
    <source>
        <strain evidence="10">CCMP526</strain>
    </source>
</reference>
<dbReference type="EMBL" id="JU969038">
    <property type="protein sequence ID" value="AFJ68912.1"/>
    <property type="molecule type" value="mRNA"/>
</dbReference>
<feature type="compositionally biased region" description="Low complexity" evidence="8">
    <location>
        <begin position="189"/>
        <end position="208"/>
    </location>
</feature>
<sequence>MLGHQQEVCGLKWSPDGTTLASGGNENFLCLWDAAMLESGTTPSPRLCLTDHQAAVKALAWCPFQRRVLASGGGTLDRTIKFWNTTSGSLINSVDTGSQVCALLWSKHNRELVSSHGFSENQLCLWKYPSMAKIKELKGHTARVLHLDQSPDGMTVVSAAADETLRFWEIMGQPPDKQRHSVGKGILFPPLNSSRQRPRSPSSFGDIR</sequence>
<gene>
    <name evidence="10" type="ORF">NGATSA_3020000</name>
</gene>
<evidence type="ECO:0000256" key="8">
    <source>
        <dbReference type="SAM" id="MobiDB-lite"/>
    </source>
</evidence>
<keyword evidence="6" id="KW-0131">Cell cycle</keyword>
<keyword evidence="3 10" id="KW-0132">Cell division</keyword>
<evidence type="ECO:0000313" key="10">
    <source>
        <dbReference type="EMBL" id="AFJ68912.1"/>
    </source>
</evidence>
<proteinExistence type="evidence at transcript level"/>
<dbReference type="GO" id="GO:0005680">
    <property type="term" value="C:anaphase-promoting complex"/>
    <property type="evidence" value="ECO:0007669"/>
    <property type="project" value="TreeGrafter"/>
</dbReference>
<dbReference type="SMART" id="SM00320">
    <property type="entry name" value="WD40"/>
    <property type="match status" value="4"/>
</dbReference>
<name>I2CPS9_NANGC</name>
<feature type="region of interest" description="Disordered" evidence="8">
    <location>
        <begin position="175"/>
        <end position="208"/>
    </location>
</feature>
<dbReference type="InterPro" id="IPR019775">
    <property type="entry name" value="WD40_repeat_CS"/>
</dbReference>
<dbReference type="PANTHER" id="PTHR19918:SF8">
    <property type="entry name" value="FI02843P"/>
    <property type="match status" value="1"/>
</dbReference>
<comment type="similarity">
    <text evidence="1">Belongs to the WD repeat CDC20/Fizzy family.</text>
</comment>
<dbReference type="InterPro" id="IPR011047">
    <property type="entry name" value="Quinoprotein_ADH-like_sf"/>
</dbReference>
<evidence type="ECO:0000256" key="5">
    <source>
        <dbReference type="ARBA" id="ARBA00022776"/>
    </source>
</evidence>
<dbReference type="GO" id="GO:0051301">
    <property type="term" value="P:cell division"/>
    <property type="evidence" value="ECO:0007669"/>
    <property type="project" value="UniProtKB-KW"/>
</dbReference>
<feature type="domain" description="CDC20/Fizzy WD40" evidence="9">
    <location>
        <begin position="3"/>
        <end position="168"/>
    </location>
</feature>
<dbReference type="GO" id="GO:1905786">
    <property type="term" value="P:positive regulation of anaphase-promoting complex-dependent catabolic process"/>
    <property type="evidence" value="ECO:0007669"/>
    <property type="project" value="TreeGrafter"/>
</dbReference>
<dbReference type="AlphaFoldDB" id="I2CPS9"/>
<dbReference type="InterPro" id="IPR001680">
    <property type="entry name" value="WD40_rpt"/>
</dbReference>
<dbReference type="GO" id="GO:0010997">
    <property type="term" value="F:anaphase-promoting complex binding"/>
    <property type="evidence" value="ECO:0007669"/>
    <property type="project" value="InterPro"/>
</dbReference>